<name>A0AAU9PAF9_9ASTR</name>
<dbReference type="AlphaFoldDB" id="A0AAU9PAF9"/>
<protein>
    <submittedName>
        <fullName evidence="1">Uncharacterized protein</fullName>
    </submittedName>
</protein>
<sequence>MYTCLILHDMIIEDEGRVICAFDEEETIPETQPIEIGGEEYINRRAEIRCTETFHNLRNDLVEHIYGVQNINLNLDPPDDPEDEFSENDFM</sequence>
<proteinExistence type="predicted"/>
<reference evidence="1 2" key="1">
    <citation type="submission" date="2022-01" db="EMBL/GenBank/DDBJ databases">
        <authorList>
            <person name="Xiong W."/>
            <person name="Schranz E."/>
        </authorList>
    </citation>
    <scope>NUCLEOTIDE SEQUENCE [LARGE SCALE GENOMIC DNA]</scope>
</reference>
<gene>
    <name evidence="1" type="ORF">LVIROSA_LOCUS32650</name>
</gene>
<comment type="caution">
    <text evidence="1">The sequence shown here is derived from an EMBL/GenBank/DDBJ whole genome shotgun (WGS) entry which is preliminary data.</text>
</comment>
<evidence type="ECO:0000313" key="2">
    <source>
        <dbReference type="Proteomes" id="UP001157418"/>
    </source>
</evidence>
<organism evidence="1 2">
    <name type="scientific">Lactuca virosa</name>
    <dbReference type="NCBI Taxonomy" id="75947"/>
    <lineage>
        <taxon>Eukaryota</taxon>
        <taxon>Viridiplantae</taxon>
        <taxon>Streptophyta</taxon>
        <taxon>Embryophyta</taxon>
        <taxon>Tracheophyta</taxon>
        <taxon>Spermatophyta</taxon>
        <taxon>Magnoliopsida</taxon>
        <taxon>eudicotyledons</taxon>
        <taxon>Gunneridae</taxon>
        <taxon>Pentapetalae</taxon>
        <taxon>asterids</taxon>
        <taxon>campanulids</taxon>
        <taxon>Asterales</taxon>
        <taxon>Asteraceae</taxon>
        <taxon>Cichorioideae</taxon>
        <taxon>Cichorieae</taxon>
        <taxon>Lactucinae</taxon>
        <taxon>Lactuca</taxon>
    </lineage>
</organism>
<accession>A0AAU9PAF9</accession>
<dbReference type="Proteomes" id="UP001157418">
    <property type="component" value="Unassembled WGS sequence"/>
</dbReference>
<dbReference type="EMBL" id="CAKMRJ010005523">
    <property type="protein sequence ID" value="CAH1447003.1"/>
    <property type="molecule type" value="Genomic_DNA"/>
</dbReference>
<evidence type="ECO:0000313" key="1">
    <source>
        <dbReference type="EMBL" id="CAH1447003.1"/>
    </source>
</evidence>
<keyword evidence="2" id="KW-1185">Reference proteome</keyword>